<dbReference type="InterPro" id="IPR003362">
    <property type="entry name" value="Bact_transf"/>
</dbReference>
<dbReference type="GO" id="GO:0016780">
    <property type="term" value="F:phosphotransferase activity, for other substituted phosphate groups"/>
    <property type="evidence" value="ECO:0007669"/>
    <property type="project" value="TreeGrafter"/>
</dbReference>
<keyword evidence="3" id="KW-0808">Transferase</keyword>
<evidence type="ECO:0000256" key="1">
    <source>
        <dbReference type="ARBA" id="ARBA00006464"/>
    </source>
</evidence>
<dbReference type="OrthoDB" id="9808602at2"/>
<dbReference type="RefSeq" id="WP_129224518.1">
    <property type="nucleotide sequence ID" value="NZ_SDOZ01000002.1"/>
</dbReference>
<organism evidence="3 4">
    <name type="scientific">Candidatus Borkfalkia ceftriaxoniphila</name>
    <dbReference type="NCBI Taxonomy" id="2508949"/>
    <lineage>
        <taxon>Bacteria</taxon>
        <taxon>Bacillati</taxon>
        <taxon>Bacillota</taxon>
        <taxon>Clostridia</taxon>
        <taxon>Christensenellales</taxon>
        <taxon>Christensenellaceae</taxon>
        <taxon>Candidatus Borkfalkia</taxon>
    </lineage>
</organism>
<keyword evidence="4" id="KW-1185">Reference proteome</keyword>
<evidence type="ECO:0000313" key="3">
    <source>
        <dbReference type="EMBL" id="RXZ61649.1"/>
    </source>
</evidence>
<dbReference type="AlphaFoldDB" id="A0A4Q2KCC5"/>
<evidence type="ECO:0000313" key="4">
    <source>
        <dbReference type="Proteomes" id="UP000291269"/>
    </source>
</evidence>
<name>A0A4Q2KCC5_9FIRM</name>
<accession>A0A4Q2KCC5</accession>
<dbReference type="Pfam" id="PF02397">
    <property type="entry name" value="Bac_transf"/>
    <property type="match status" value="1"/>
</dbReference>
<dbReference type="PANTHER" id="PTHR30576">
    <property type="entry name" value="COLANIC BIOSYNTHESIS UDP-GLUCOSE LIPID CARRIER TRANSFERASE"/>
    <property type="match status" value="1"/>
</dbReference>
<dbReference type="PANTHER" id="PTHR30576:SF0">
    <property type="entry name" value="UNDECAPRENYL-PHOSPHATE N-ACETYLGALACTOSAMINYL 1-PHOSPHATE TRANSFERASE-RELATED"/>
    <property type="match status" value="1"/>
</dbReference>
<proteinExistence type="inferred from homology"/>
<reference evidence="3 4" key="1">
    <citation type="journal article" date="2019" name="Gut">
        <title>Antibiotics-induced monodominance of a novel gut bacterial order.</title>
        <authorList>
            <person name="Hildebrand F."/>
            <person name="Moitinho-Silva L."/>
            <person name="Blasche S."/>
            <person name="Jahn M.T."/>
            <person name="Gossmann T.I."/>
            <person name="Heuerta-Cepas J."/>
            <person name="Hercog R."/>
            <person name="Luetge M."/>
            <person name="Bahram M."/>
            <person name="Pryszlak A."/>
            <person name="Alves R.J."/>
            <person name="Waszak S.M."/>
            <person name="Zhu A."/>
            <person name="Ye L."/>
            <person name="Costea P.I."/>
            <person name="Aalvink S."/>
            <person name="Belzer C."/>
            <person name="Forslund S.K."/>
            <person name="Sunagawa S."/>
            <person name="Hentschel U."/>
            <person name="Merten C."/>
            <person name="Patil K.R."/>
            <person name="Benes V."/>
            <person name="Bork P."/>
        </authorList>
    </citation>
    <scope>NUCLEOTIDE SEQUENCE [LARGE SCALE GENOMIC DNA]</scope>
    <source>
        <strain evidence="3 4">HDS1380</strain>
    </source>
</reference>
<dbReference type="EMBL" id="SDOZ01000002">
    <property type="protein sequence ID" value="RXZ61649.1"/>
    <property type="molecule type" value="Genomic_DNA"/>
</dbReference>
<dbReference type="Proteomes" id="UP000291269">
    <property type="component" value="Unassembled WGS sequence"/>
</dbReference>
<feature type="domain" description="Bacterial sugar transferase" evidence="2">
    <location>
        <begin position="8"/>
        <end position="186"/>
    </location>
</feature>
<gene>
    <name evidence="3" type="ORF">ESZ91_04440</name>
</gene>
<protein>
    <submittedName>
        <fullName evidence="3">Sugar transferase</fullName>
    </submittedName>
</protein>
<comment type="caution">
    <text evidence="3">The sequence shown here is derived from an EMBL/GenBank/DDBJ whole genome shotgun (WGS) entry which is preliminary data.</text>
</comment>
<sequence>MKMYLYVKYAFSYVIAAVLAVLTAPVIAVTAIAIKLEDGGKVFFSQERTGKGMKRFKVYKFRTMTSTNVAFDKDNPVVSGNSMHVTRVGRIIRKFKIDELPQIYNVLKGDMCFIAPRPLLPSYEKDYRDWEKVKFYVKPGLTGLGQVNGNGYLSTEERNYYDVYYVMHASLWLDIKIFCKTVFVVLFGEEKFINHVPLNEYCKVRNQAKALWASKHYVRRVFSPNFAA</sequence>
<evidence type="ECO:0000259" key="2">
    <source>
        <dbReference type="Pfam" id="PF02397"/>
    </source>
</evidence>
<comment type="similarity">
    <text evidence="1">Belongs to the bacterial sugar transferase family.</text>
</comment>